<sequence length="178" mass="20103">MSQGASGKQWQQKLTLENYLNLEHMDTISLHILRKILMIHGFKSFNVPKDDILDAVRSIELMDAHRSTLQSDDVSSNAFLSLNDVIRDLSLLQWQECCITHIETINSLGSPVTDFGEEPSPKRLKRDCNRSTVVNGPDKLASQNQIIDQNSIVSHTATKRSERVKKAPTIWKDFVMGA</sequence>
<dbReference type="InterPro" id="IPR056689">
    <property type="entry name" value="DUF7787"/>
</dbReference>
<evidence type="ECO:0000313" key="2">
    <source>
        <dbReference type="EMBL" id="KAI7754454.1"/>
    </source>
</evidence>
<feature type="non-terminal residue" evidence="2">
    <location>
        <position position="1"/>
    </location>
</feature>
<gene>
    <name evidence="2" type="ORF">M8C21_004717</name>
</gene>
<dbReference type="Pfam" id="PF25042">
    <property type="entry name" value="DUF7787"/>
    <property type="match status" value="1"/>
</dbReference>
<dbReference type="Proteomes" id="UP001206925">
    <property type="component" value="Unassembled WGS sequence"/>
</dbReference>
<protein>
    <recommendedName>
        <fullName evidence="1">DUF7787 domain-containing protein</fullName>
    </recommendedName>
</protein>
<dbReference type="PANTHER" id="PTHR35096:SF8">
    <property type="entry name" value="OS03G0308600 PROTEIN"/>
    <property type="match status" value="1"/>
</dbReference>
<dbReference type="EMBL" id="JAMZMK010003498">
    <property type="protein sequence ID" value="KAI7754454.1"/>
    <property type="molecule type" value="Genomic_DNA"/>
</dbReference>
<feature type="domain" description="DUF7787" evidence="1">
    <location>
        <begin position="11"/>
        <end position="63"/>
    </location>
</feature>
<proteinExistence type="predicted"/>
<evidence type="ECO:0000259" key="1">
    <source>
        <dbReference type="Pfam" id="PF25042"/>
    </source>
</evidence>
<organism evidence="2 3">
    <name type="scientific">Ambrosia artemisiifolia</name>
    <name type="common">Common ragweed</name>
    <dbReference type="NCBI Taxonomy" id="4212"/>
    <lineage>
        <taxon>Eukaryota</taxon>
        <taxon>Viridiplantae</taxon>
        <taxon>Streptophyta</taxon>
        <taxon>Embryophyta</taxon>
        <taxon>Tracheophyta</taxon>
        <taxon>Spermatophyta</taxon>
        <taxon>Magnoliopsida</taxon>
        <taxon>eudicotyledons</taxon>
        <taxon>Gunneridae</taxon>
        <taxon>Pentapetalae</taxon>
        <taxon>asterids</taxon>
        <taxon>campanulids</taxon>
        <taxon>Asterales</taxon>
        <taxon>Asteraceae</taxon>
        <taxon>Asteroideae</taxon>
        <taxon>Heliantheae alliance</taxon>
        <taxon>Heliantheae</taxon>
        <taxon>Ambrosia</taxon>
    </lineage>
</organism>
<dbReference type="AlphaFoldDB" id="A0AAD5D6X4"/>
<dbReference type="PANTHER" id="PTHR35096">
    <property type="entry name" value="BNAA08G28570D PROTEIN"/>
    <property type="match status" value="1"/>
</dbReference>
<reference evidence="2" key="1">
    <citation type="submission" date="2022-06" db="EMBL/GenBank/DDBJ databases">
        <title>Uncovering the hologenomic basis of an extraordinary plant invasion.</title>
        <authorList>
            <person name="Bieker V.C."/>
            <person name="Martin M.D."/>
            <person name="Gilbert T."/>
            <person name="Hodgins K."/>
            <person name="Battlay P."/>
            <person name="Petersen B."/>
            <person name="Wilson J."/>
        </authorList>
    </citation>
    <scope>NUCLEOTIDE SEQUENCE</scope>
    <source>
        <strain evidence="2">AA19_3_7</strain>
        <tissue evidence="2">Leaf</tissue>
    </source>
</reference>
<accession>A0AAD5D6X4</accession>
<evidence type="ECO:0000313" key="3">
    <source>
        <dbReference type="Proteomes" id="UP001206925"/>
    </source>
</evidence>
<name>A0AAD5D6X4_AMBAR</name>
<keyword evidence="3" id="KW-1185">Reference proteome</keyword>
<comment type="caution">
    <text evidence="2">The sequence shown here is derived from an EMBL/GenBank/DDBJ whole genome shotgun (WGS) entry which is preliminary data.</text>
</comment>